<sequence>MPHLHTYLVSPPLRDLLVKDRKRGHVHVMSAFPWVNDDAPRAAMSILWHIDARRRLLTVQSSRAPTAPALLGDRQSVEDMKDPAAGNELELQVLIACQKTPPSQVPESLRAQLKERPEGHTPGTPMPPGKGRAYRSRLVVVPEKERLTWLARTFERNGLRVAEEALDVSPLLHANLGRRGRGIPAVEVTARGTVVDVPAFTRALRTGIGKGRTYGLGLLRTRRP</sequence>
<evidence type="ECO:0000313" key="2">
    <source>
        <dbReference type="EMBL" id="GAA2094530.1"/>
    </source>
</evidence>
<name>A0ABN2WM82_9MICO</name>
<feature type="region of interest" description="Disordered" evidence="1">
    <location>
        <begin position="102"/>
        <end position="132"/>
    </location>
</feature>
<accession>A0ABN2WM82</accession>
<proteinExistence type="predicted"/>
<dbReference type="Proteomes" id="UP001500984">
    <property type="component" value="Unassembled WGS sequence"/>
</dbReference>
<gene>
    <name evidence="2" type="ORF">GCM10009823_13590</name>
</gene>
<dbReference type="Pfam" id="PF08798">
    <property type="entry name" value="CRISPR_assoc"/>
    <property type="match status" value="1"/>
</dbReference>
<reference evidence="2 3" key="1">
    <citation type="journal article" date="2019" name="Int. J. Syst. Evol. Microbiol.">
        <title>The Global Catalogue of Microorganisms (GCM) 10K type strain sequencing project: providing services to taxonomists for standard genome sequencing and annotation.</title>
        <authorList>
            <consortium name="The Broad Institute Genomics Platform"/>
            <consortium name="The Broad Institute Genome Sequencing Center for Infectious Disease"/>
            <person name="Wu L."/>
            <person name="Ma J."/>
        </authorList>
    </citation>
    <scope>NUCLEOTIDE SEQUENCE [LARGE SCALE GENOMIC DNA]</scope>
    <source>
        <strain evidence="2 3">JCM 15900</strain>
    </source>
</reference>
<organism evidence="2 3">
    <name type="scientific">Brevibacterium salitolerans</name>
    <dbReference type="NCBI Taxonomy" id="1403566"/>
    <lineage>
        <taxon>Bacteria</taxon>
        <taxon>Bacillati</taxon>
        <taxon>Actinomycetota</taxon>
        <taxon>Actinomycetes</taxon>
        <taxon>Micrococcales</taxon>
        <taxon>Brevibacteriaceae</taxon>
        <taxon>Brevibacterium</taxon>
    </lineage>
</organism>
<evidence type="ECO:0008006" key="4">
    <source>
        <dbReference type="Google" id="ProtNLM"/>
    </source>
</evidence>
<dbReference type="SUPFAM" id="SSF117987">
    <property type="entry name" value="CRISPR-associated protein"/>
    <property type="match status" value="2"/>
</dbReference>
<evidence type="ECO:0000256" key="1">
    <source>
        <dbReference type="SAM" id="MobiDB-lite"/>
    </source>
</evidence>
<dbReference type="InterPro" id="IPR010179">
    <property type="entry name" value="CRISPR-assoc_prot_Cse3"/>
</dbReference>
<comment type="caution">
    <text evidence="2">The sequence shown here is derived from an EMBL/GenBank/DDBJ whole genome shotgun (WGS) entry which is preliminary data.</text>
</comment>
<dbReference type="Gene3D" id="3.30.70.1210">
    <property type="entry name" value="Crispr-associated protein, domain 2"/>
    <property type="match status" value="1"/>
</dbReference>
<keyword evidence="3" id="KW-1185">Reference proteome</keyword>
<dbReference type="EMBL" id="BAAAPZ010000004">
    <property type="protein sequence ID" value="GAA2094530.1"/>
    <property type="molecule type" value="Genomic_DNA"/>
</dbReference>
<evidence type="ECO:0000313" key="3">
    <source>
        <dbReference type="Proteomes" id="UP001500984"/>
    </source>
</evidence>
<dbReference type="RefSeq" id="WP_344336495.1">
    <property type="nucleotide sequence ID" value="NZ_BAAAPZ010000004.1"/>
</dbReference>
<protein>
    <recommendedName>
        <fullName evidence="4">Type I-E CRISPR-associated protein Cas6/Cse3/CasE</fullName>
    </recommendedName>
</protein>
<dbReference type="SMART" id="SM01101">
    <property type="entry name" value="CRISPR_assoc"/>
    <property type="match status" value="1"/>
</dbReference>